<accession>A0A0F9HQX5</accession>
<dbReference type="Pfam" id="PF10108">
    <property type="entry name" value="DNA_pol_B_exo2"/>
    <property type="match status" value="1"/>
</dbReference>
<dbReference type="EMBL" id="LAZR01016173">
    <property type="protein sequence ID" value="KKM05632.1"/>
    <property type="molecule type" value="Genomic_DNA"/>
</dbReference>
<proteinExistence type="predicted"/>
<feature type="domain" description="Predicted 3'-5' exonuclease PolB-like" evidence="1">
    <location>
        <begin position="47"/>
        <end position="258"/>
    </location>
</feature>
<dbReference type="Gene3D" id="3.30.420.10">
    <property type="entry name" value="Ribonuclease H-like superfamily/Ribonuclease H"/>
    <property type="match status" value="1"/>
</dbReference>
<organism evidence="2">
    <name type="scientific">marine sediment metagenome</name>
    <dbReference type="NCBI Taxonomy" id="412755"/>
    <lineage>
        <taxon>unclassified sequences</taxon>
        <taxon>metagenomes</taxon>
        <taxon>ecological metagenomes</taxon>
    </lineage>
</organism>
<evidence type="ECO:0000259" key="1">
    <source>
        <dbReference type="Pfam" id="PF10108"/>
    </source>
</evidence>
<name>A0A0F9HQX5_9ZZZZ</name>
<dbReference type="SUPFAM" id="SSF53098">
    <property type="entry name" value="Ribonuclease H-like"/>
    <property type="match status" value="1"/>
</dbReference>
<protein>
    <recommendedName>
        <fullName evidence="1">Predicted 3'-5' exonuclease PolB-like domain-containing protein</fullName>
    </recommendedName>
</protein>
<dbReference type="InterPro" id="IPR012337">
    <property type="entry name" value="RNaseH-like_sf"/>
</dbReference>
<reference evidence="2" key="1">
    <citation type="journal article" date="2015" name="Nature">
        <title>Complex archaea that bridge the gap between prokaryotes and eukaryotes.</title>
        <authorList>
            <person name="Spang A."/>
            <person name="Saw J.H."/>
            <person name="Jorgensen S.L."/>
            <person name="Zaremba-Niedzwiedzka K."/>
            <person name="Martijn J."/>
            <person name="Lind A.E."/>
            <person name="van Eijk R."/>
            <person name="Schleper C."/>
            <person name="Guy L."/>
            <person name="Ettema T.J."/>
        </authorList>
    </citation>
    <scope>NUCLEOTIDE SEQUENCE</scope>
</reference>
<evidence type="ECO:0000313" key="2">
    <source>
        <dbReference type="EMBL" id="KKM05632.1"/>
    </source>
</evidence>
<dbReference type="InterPro" id="IPR019288">
    <property type="entry name" value="3'-5'_exonuclease_PolB-like"/>
</dbReference>
<gene>
    <name evidence="2" type="ORF">LCGC14_1752120</name>
</gene>
<comment type="caution">
    <text evidence="2">The sequence shown here is derived from an EMBL/GenBank/DDBJ whole genome shotgun (WGS) entry which is preliminary data.</text>
</comment>
<dbReference type="AlphaFoldDB" id="A0A0F9HQX5"/>
<sequence>MTIPVKPHYLLYGIETVPETELADEWRKSDEFEKDRAFQKCAEGEEPFPPLACHKVISIGVMLLDSKLHVVRSGVLAGGSVEGDERLAVEKWNQLAVESNPNGQPLSIVDWNGKKFDAPVLQYRSFRYGIPMSWFFGKLPDNHGKISQWSKAYRDRYSGKHIDLVEYWTNHGAFRKCHLKDLAQLMGLPGKVGIDGTKVYEAWKQERHQEIDDYCLEDVWHTGFVMMRMFFLTGKLTREEYVAAAELLLTHVTKSSGHKDATEGEGHKAFVEAINEDRLLLKS</sequence>
<dbReference type="GO" id="GO:0003676">
    <property type="term" value="F:nucleic acid binding"/>
    <property type="evidence" value="ECO:0007669"/>
    <property type="project" value="InterPro"/>
</dbReference>
<dbReference type="InterPro" id="IPR036397">
    <property type="entry name" value="RNaseH_sf"/>
</dbReference>